<feature type="binding site" evidence="8">
    <location>
        <position position="117"/>
    </location>
    <ligand>
        <name>Zn(2+)</name>
        <dbReference type="ChEBI" id="CHEBI:29105"/>
        <note>catalytic</note>
    </ligand>
</feature>
<keyword evidence="7 8" id="KW-0862">Zinc</keyword>
<dbReference type="GO" id="GO:0006364">
    <property type="term" value="P:rRNA processing"/>
    <property type="evidence" value="ECO:0007669"/>
    <property type="project" value="UniProtKB-UniRule"/>
</dbReference>
<dbReference type="PANTHER" id="PTHR46986">
    <property type="entry name" value="ENDORIBONUCLEASE YBEY, CHLOROPLASTIC"/>
    <property type="match status" value="1"/>
</dbReference>
<comment type="caution">
    <text evidence="9">The sequence shown here is derived from an EMBL/GenBank/DDBJ whole genome shotgun (WGS) entry which is preliminary data.</text>
</comment>
<comment type="similarity">
    <text evidence="1 8">Belongs to the endoribonuclease YbeY family.</text>
</comment>
<dbReference type="EMBL" id="SHBE01000004">
    <property type="protein sequence ID" value="RZO26447.1"/>
    <property type="molecule type" value="Genomic_DNA"/>
</dbReference>
<keyword evidence="4 8" id="KW-0479">Metal-binding</keyword>
<dbReference type="InterPro" id="IPR023091">
    <property type="entry name" value="MetalPrtase_cat_dom_sf_prd"/>
</dbReference>
<evidence type="ECO:0000256" key="8">
    <source>
        <dbReference type="HAMAP-Rule" id="MF_00009"/>
    </source>
</evidence>
<evidence type="ECO:0000256" key="3">
    <source>
        <dbReference type="ARBA" id="ARBA00022722"/>
    </source>
</evidence>
<evidence type="ECO:0000256" key="5">
    <source>
        <dbReference type="ARBA" id="ARBA00022759"/>
    </source>
</evidence>
<dbReference type="SUPFAM" id="SSF55486">
    <property type="entry name" value="Metalloproteases ('zincins'), catalytic domain"/>
    <property type="match status" value="1"/>
</dbReference>
<dbReference type="Gene3D" id="3.40.390.30">
    <property type="entry name" value="Metalloproteases ('zincins'), catalytic domain"/>
    <property type="match status" value="1"/>
</dbReference>
<feature type="binding site" evidence="8">
    <location>
        <position position="121"/>
    </location>
    <ligand>
        <name>Zn(2+)</name>
        <dbReference type="ChEBI" id="CHEBI:29105"/>
        <note>catalytic</note>
    </ligand>
</feature>
<dbReference type="NCBIfam" id="TIGR00043">
    <property type="entry name" value="rRNA maturation RNase YbeY"/>
    <property type="match status" value="1"/>
</dbReference>
<keyword evidence="8" id="KW-0963">Cytoplasm</keyword>
<dbReference type="PANTHER" id="PTHR46986:SF1">
    <property type="entry name" value="ENDORIBONUCLEASE YBEY, CHLOROPLASTIC"/>
    <property type="match status" value="1"/>
</dbReference>
<dbReference type="GO" id="GO:0004521">
    <property type="term" value="F:RNA endonuclease activity"/>
    <property type="evidence" value="ECO:0007669"/>
    <property type="project" value="UniProtKB-UniRule"/>
</dbReference>
<dbReference type="InterPro" id="IPR002036">
    <property type="entry name" value="YbeY"/>
</dbReference>
<dbReference type="Proteomes" id="UP000315825">
    <property type="component" value="Unassembled WGS sequence"/>
</dbReference>
<dbReference type="HAMAP" id="MF_00009">
    <property type="entry name" value="Endoribonucl_YbeY"/>
    <property type="match status" value="1"/>
</dbReference>
<comment type="subcellular location">
    <subcellularLocation>
        <location evidence="8">Cytoplasm</location>
    </subcellularLocation>
</comment>
<reference evidence="9 10" key="1">
    <citation type="submission" date="2019-02" db="EMBL/GenBank/DDBJ databases">
        <title>Prokaryotic population dynamics and viral predation in marine succession experiment using metagenomics: the confinement effect.</title>
        <authorList>
            <person name="Haro-Moreno J.M."/>
            <person name="Rodriguez-Valera F."/>
            <person name="Lopez-Perez M."/>
        </authorList>
    </citation>
    <scope>NUCLEOTIDE SEQUENCE [LARGE SCALE GENOMIC DNA]</scope>
    <source>
        <strain evidence="9">MED-G159</strain>
    </source>
</reference>
<dbReference type="PROSITE" id="PS01306">
    <property type="entry name" value="UPF0054"/>
    <property type="match status" value="1"/>
</dbReference>
<dbReference type="Pfam" id="PF02130">
    <property type="entry name" value="YbeY"/>
    <property type="match status" value="1"/>
</dbReference>
<comment type="function">
    <text evidence="8">Single strand-specific metallo-endoribonuclease involved in late-stage 70S ribosome quality control and in maturation of the 3' terminus of the 16S rRNA.</text>
</comment>
<keyword evidence="3 8" id="KW-0540">Nuclease</keyword>
<comment type="cofactor">
    <cofactor evidence="8">
        <name>Zn(2+)</name>
        <dbReference type="ChEBI" id="CHEBI:29105"/>
    </cofactor>
    <text evidence="8">Binds 1 zinc ion.</text>
</comment>
<evidence type="ECO:0000256" key="6">
    <source>
        <dbReference type="ARBA" id="ARBA00022801"/>
    </source>
</evidence>
<dbReference type="GO" id="GO:0005737">
    <property type="term" value="C:cytoplasm"/>
    <property type="evidence" value="ECO:0007669"/>
    <property type="project" value="UniProtKB-SubCell"/>
</dbReference>
<protein>
    <recommendedName>
        <fullName evidence="8">Endoribonuclease YbeY</fullName>
        <ecNumber evidence="8">3.1.-.-</ecNumber>
    </recommendedName>
</protein>
<evidence type="ECO:0000313" key="10">
    <source>
        <dbReference type="Proteomes" id="UP000315825"/>
    </source>
</evidence>
<evidence type="ECO:0000256" key="2">
    <source>
        <dbReference type="ARBA" id="ARBA00022517"/>
    </source>
</evidence>
<evidence type="ECO:0000313" key="9">
    <source>
        <dbReference type="EMBL" id="RZO26447.1"/>
    </source>
</evidence>
<keyword evidence="8" id="KW-0698">rRNA processing</keyword>
<dbReference type="InterPro" id="IPR020549">
    <property type="entry name" value="YbeY_CS"/>
</dbReference>
<evidence type="ECO:0000256" key="4">
    <source>
        <dbReference type="ARBA" id="ARBA00022723"/>
    </source>
</evidence>
<keyword evidence="5 8" id="KW-0255">Endonuclease</keyword>
<dbReference type="AlphaFoldDB" id="A0A520MYY6"/>
<name>A0A520MYY6_9GAMM</name>
<feature type="binding site" evidence="8">
    <location>
        <position position="127"/>
    </location>
    <ligand>
        <name>Zn(2+)</name>
        <dbReference type="ChEBI" id="CHEBI:29105"/>
        <note>catalytic</note>
    </ligand>
</feature>
<accession>A0A520MYY6</accession>
<sequence>MIISSESIKLNFYEEPKFVIGNSKKIEQNLITFYKFFDLKTIDVEVGFASRQEIKKINSKFRDINKETNVLSFPNETLETFSNQCNGEIIFCIQVIEEEAKKYQKEIIDHFLHLLFHSLLHLIGYMHEQERDAILMEEKEITFLSKIGINNPYL</sequence>
<keyword evidence="2 8" id="KW-0690">Ribosome biogenesis</keyword>
<dbReference type="GO" id="GO:0004222">
    <property type="term" value="F:metalloendopeptidase activity"/>
    <property type="evidence" value="ECO:0007669"/>
    <property type="project" value="InterPro"/>
</dbReference>
<gene>
    <name evidence="8 9" type="primary">ybeY</name>
    <name evidence="9" type="ORF">EVA92_02820</name>
</gene>
<proteinExistence type="inferred from homology"/>
<keyword evidence="6 8" id="KW-0378">Hydrolase</keyword>
<evidence type="ECO:0000256" key="7">
    <source>
        <dbReference type="ARBA" id="ARBA00022833"/>
    </source>
</evidence>
<organism evidence="9 10">
    <name type="scientific">SAR86 cluster bacterium</name>
    <dbReference type="NCBI Taxonomy" id="2030880"/>
    <lineage>
        <taxon>Bacteria</taxon>
        <taxon>Pseudomonadati</taxon>
        <taxon>Pseudomonadota</taxon>
        <taxon>Gammaproteobacteria</taxon>
        <taxon>SAR86 cluster</taxon>
    </lineage>
</organism>
<dbReference type="EC" id="3.1.-.-" evidence="8"/>
<evidence type="ECO:0000256" key="1">
    <source>
        <dbReference type="ARBA" id="ARBA00010875"/>
    </source>
</evidence>
<dbReference type="GO" id="GO:0008270">
    <property type="term" value="F:zinc ion binding"/>
    <property type="evidence" value="ECO:0007669"/>
    <property type="project" value="UniProtKB-UniRule"/>
</dbReference>